<accession>A0A009PCL0</accession>
<organism evidence="1 2">
    <name type="scientific">Acinetobacter baumannii 625974</name>
    <dbReference type="NCBI Taxonomy" id="1310607"/>
    <lineage>
        <taxon>Bacteria</taxon>
        <taxon>Pseudomonadati</taxon>
        <taxon>Pseudomonadota</taxon>
        <taxon>Gammaproteobacteria</taxon>
        <taxon>Moraxellales</taxon>
        <taxon>Moraxellaceae</taxon>
        <taxon>Acinetobacter</taxon>
        <taxon>Acinetobacter calcoaceticus/baumannii complex</taxon>
    </lineage>
</organism>
<evidence type="ECO:0000313" key="1">
    <source>
        <dbReference type="EMBL" id="EXC06483.1"/>
    </source>
</evidence>
<protein>
    <recommendedName>
        <fullName evidence="3">DUF2171 domain-containing protein</fullName>
    </recommendedName>
</protein>
<reference evidence="1 2" key="1">
    <citation type="submission" date="2014-02" db="EMBL/GenBank/DDBJ databases">
        <title>Comparative genomics and transcriptomics to identify genetic mechanisms underlying the emergence of carbapenem resistant Acinetobacter baumannii (CRAb).</title>
        <authorList>
            <person name="Harris A.D."/>
            <person name="Johnson K.J."/>
            <person name="George J."/>
            <person name="Shefchek K."/>
            <person name="Daugherty S.C."/>
            <person name="Parankush S."/>
            <person name="Sadzewicz L."/>
            <person name="Tallon L."/>
            <person name="Sengamalay N."/>
            <person name="Hazen T.H."/>
            <person name="Rasko D.A."/>
        </authorList>
    </citation>
    <scope>NUCLEOTIDE SEQUENCE [LARGE SCALE GENOMIC DNA]</scope>
    <source>
        <strain evidence="1 2">625974</strain>
    </source>
</reference>
<dbReference type="Proteomes" id="UP000021108">
    <property type="component" value="Unassembled WGS sequence"/>
</dbReference>
<dbReference type="InterPro" id="IPR018684">
    <property type="entry name" value="DUF2171"/>
</dbReference>
<evidence type="ECO:0000313" key="2">
    <source>
        <dbReference type="Proteomes" id="UP000021108"/>
    </source>
</evidence>
<gene>
    <name evidence="1" type="ORF">J506_2624</name>
</gene>
<dbReference type="RefSeq" id="WP_001094391.1">
    <property type="nucleotide sequence ID" value="NZ_JEXD01000023.1"/>
</dbReference>
<proteinExistence type="predicted"/>
<dbReference type="PATRIC" id="fig|1310607.3.peg.2542"/>
<dbReference type="AlphaFoldDB" id="A0A009PCL0"/>
<dbReference type="EMBL" id="JEXD01000023">
    <property type="protein sequence ID" value="EXC06483.1"/>
    <property type="molecule type" value="Genomic_DNA"/>
</dbReference>
<dbReference type="GeneID" id="92894490"/>
<dbReference type="Pfam" id="PF09939">
    <property type="entry name" value="DUF2171"/>
    <property type="match status" value="1"/>
</dbReference>
<comment type="caution">
    <text evidence="1">The sequence shown here is derived from an EMBL/GenBank/DDBJ whole genome shotgun (WGS) entry which is preliminary data.</text>
</comment>
<sequence length="77" mass="8719">MNTLNINDIKKHADVIASCGTKVGTVDHLEGENQLKLTKDENDQHHLIPTSWIGEVKEDQVILNKNSEEVKENWQAI</sequence>
<evidence type="ECO:0008006" key="3">
    <source>
        <dbReference type="Google" id="ProtNLM"/>
    </source>
</evidence>
<name>A0A009PCL0_ACIBA</name>